<organism evidence="1 2">
    <name type="scientific">Caenorhabditis briggsae</name>
    <dbReference type="NCBI Taxonomy" id="6238"/>
    <lineage>
        <taxon>Eukaryota</taxon>
        <taxon>Metazoa</taxon>
        <taxon>Ecdysozoa</taxon>
        <taxon>Nematoda</taxon>
        <taxon>Chromadorea</taxon>
        <taxon>Rhabditida</taxon>
        <taxon>Rhabditina</taxon>
        <taxon>Rhabditomorpha</taxon>
        <taxon>Rhabditoidea</taxon>
        <taxon>Rhabditidae</taxon>
        <taxon>Peloderinae</taxon>
        <taxon>Caenorhabditis</taxon>
    </lineage>
</organism>
<dbReference type="AlphaFoldDB" id="A0AAE9CXD4"/>
<name>A0AAE9CXD4_CAEBR</name>
<proteinExistence type="predicted"/>
<sequence length="74" mass="7919">MSLSVDVESKQDDITEAIGAEDENDVNFNGVLFRICAEMDNKQPHGGNFVATLLQAIDVVQPKQSNTNGVVAVA</sequence>
<gene>
    <name evidence="1" type="ORF">L3Y34_013739</name>
</gene>
<evidence type="ECO:0000313" key="2">
    <source>
        <dbReference type="Proteomes" id="UP000827892"/>
    </source>
</evidence>
<evidence type="ECO:0000313" key="1">
    <source>
        <dbReference type="EMBL" id="ULT85194.1"/>
    </source>
</evidence>
<protein>
    <submittedName>
        <fullName evidence="1">Uncharacterized protein</fullName>
    </submittedName>
</protein>
<reference evidence="1 2" key="1">
    <citation type="submission" date="2022-05" db="EMBL/GenBank/DDBJ databases">
        <title>Chromosome-level reference genomes for two strains of Caenorhabditis briggsae: an improved platform for comparative genomics.</title>
        <authorList>
            <person name="Stevens L."/>
            <person name="Andersen E.C."/>
        </authorList>
    </citation>
    <scope>NUCLEOTIDE SEQUENCE [LARGE SCALE GENOMIC DNA]</scope>
    <source>
        <strain evidence="1">QX1410_ONT</strain>
        <tissue evidence="1">Whole-organism</tissue>
    </source>
</reference>
<accession>A0AAE9CXD4</accession>
<dbReference type="EMBL" id="CP090896">
    <property type="protein sequence ID" value="ULT85194.1"/>
    <property type="molecule type" value="Genomic_DNA"/>
</dbReference>
<dbReference type="Proteomes" id="UP000827892">
    <property type="component" value="Chromosome X"/>
</dbReference>